<dbReference type="Proteomes" id="UP001501237">
    <property type="component" value="Unassembled WGS sequence"/>
</dbReference>
<dbReference type="RefSeq" id="WP_344837449.1">
    <property type="nucleotide sequence ID" value="NZ_BAAAUV010000031.1"/>
</dbReference>
<name>A0ABP6QRI5_9ACTN</name>
<sequence>MTPGTLILLGDDLPDSLAGDLRGRGHHVIAPRPSDPPSGNHRYVAGCALEIAAGAPASPLVLVAGGDAGPLVPSLALAQRAAKRTIGAYVFLDADLPAPADTWPDAPCAYLSADPGDPRAHQASLRAWTVFHASPGTLAEALRSLITAL</sequence>
<evidence type="ECO:0000313" key="1">
    <source>
        <dbReference type="EMBL" id="GAA3236797.1"/>
    </source>
</evidence>
<organism evidence="1 2">
    <name type="scientific">Actinocorallia longicatena</name>
    <dbReference type="NCBI Taxonomy" id="111803"/>
    <lineage>
        <taxon>Bacteria</taxon>
        <taxon>Bacillati</taxon>
        <taxon>Actinomycetota</taxon>
        <taxon>Actinomycetes</taxon>
        <taxon>Streptosporangiales</taxon>
        <taxon>Thermomonosporaceae</taxon>
        <taxon>Actinocorallia</taxon>
    </lineage>
</organism>
<comment type="caution">
    <text evidence="1">The sequence shown here is derived from an EMBL/GenBank/DDBJ whole genome shotgun (WGS) entry which is preliminary data.</text>
</comment>
<gene>
    <name evidence="1" type="ORF">GCM10010468_71210</name>
</gene>
<proteinExistence type="predicted"/>
<dbReference type="EMBL" id="BAAAUV010000031">
    <property type="protein sequence ID" value="GAA3236797.1"/>
    <property type="molecule type" value="Genomic_DNA"/>
</dbReference>
<accession>A0ABP6QRI5</accession>
<protein>
    <recommendedName>
        <fullName evidence="3">Nucleoside 2-deoxyribosyltransferase</fullName>
    </recommendedName>
</protein>
<evidence type="ECO:0008006" key="3">
    <source>
        <dbReference type="Google" id="ProtNLM"/>
    </source>
</evidence>
<evidence type="ECO:0000313" key="2">
    <source>
        <dbReference type="Proteomes" id="UP001501237"/>
    </source>
</evidence>
<keyword evidence="2" id="KW-1185">Reference proteome</keyword>
<reference evidence="2" key="1">
    <citation type="journal article" date="2019" name="Int. J. Syst. Evol. Microbiol.">
        <title>The Global Catalogue of Microorganisms (GCM) 10K type strain sequencing project: providing services to taxonomists for standard genome sequencing and annotation.</title>
        <authorList>
            <consortium name="The Broad Institute Genomics Platform"/>
            <consortium name="The Broad Institute Genome Sequencing Center for Infectious Disease"/>
            <person name="Wu L."/>
            <person name="Ma J."/>
        </authorList>
    </citation>
    <scope>NUCLEOTIDE SEQUENCE [LARGE SCALE GENOMIC DNA]</scope>
    <source>
        <strain evidence="2">JCM 9377</strain>
    </source>
</reference>